<sequence length="129" mass="14567">MCNRDAEDNPLLARGEIAHQHIDYESIPGIDAQSSFQISIDIITAIKTDFCKVEICLNSESSYWGDNSLFNCIRKGEACLVGAKYFLQTFSIQTIGSCRQPNKELTLKILETPPDSWSYGMMCFIHHNI</sequence>
<organism evidence="1">
    <name type="scientific">bioreactor metagenome</name>
    <dbReference type="NCBI Taxonomy" id="1076179"/>
    <lineage>
        <taxon>unclassified sequences</taxon>
        <taxon>metagenomes</taxon>
        <taxon>ecological metagenomes</taxon>
    </lineage>
</organism>
<reference evidence="1" key="1">
    <citation type="submission" date="2019-08" db="EMBL/GenBank/DDBJ databases">
        <authorList>
            <person name="Kucharzyk K."/>
            <person name="Murdoch R.W."/>
            <person name="Higgins S."/>
            <person name="Loffler F."/>
        </authorList>
    </citation>
    <scope>NUCLEOTIDE SEQUENCE</scope>
</reference>
<dbReference type="AlphaFoldDB" id="A0A645EKF2"/>
<comment type="caution">
    <text evidence="1">The sequence shown here is derived from an EMBL/GenBank/DDBJ whole genome shotgun (WGS) entry which is preliminary data.</text>
</comment>
<dbReference type="EMBL" id="VSSQ01047909">
    <property type="protein sequence ID" value="MPN01936.1"/>
    <property type="molecule type" value="Genomic_DNA"/>
</dbReference>
<protein>
    <submittedName>
        <fullName evidence="1">Uncharacterized protein</fullName>
    </submittedName>
</protein>
<evidence type="ECO:0000313" key="1">
    <source>
        <dbReference type="EMBL" id="MPN01936.1"/>
    </source>
</evidence>
<gene>
    <name evidence="1" type="ORF">SDC9_149149</name>
</gene>
<proteinExistence type="predicted"/>
<accession>A0A645EKF2</accession>
<name>A0A645EKF2_9ZZZZ</name>